<keyword evidence="14" id="KW-0067">ATP-binding</keyword>
<dbReference type="SMART" id="SM00387">
    <property type="entry name" value="HATPase_c"/>
    <property type="match status" value="1"/>
</dbReference>
<keyword evidence="10 11" id="KW-0472">Membrane</keyword>
<dbReference type="PANTHER" id="PTHR45436">
    <property type="entry name" value="SENSOR HISTIDINE KINASE YKOH"/>
    <property type="match status" value="1"/>
</dbReference>
<feature type="transmembrane region" description="Helical" evidence="11">
    <location>
        <begin position="163"/>
        <end position="182"/>
    </location>
</feature>
<sequence length="457" mass="48308">MPNRLRALVHSTTARLVLLLFLCQVVATAGALAFVRSESERAINREQRALVGELRDELVAAYDSGGRERLSEAIDERLDFTFGRTAVILLRAPDGAILAGNLDAWPAKIGNSTAWQVLTVRRSGSSAAERMGFTATALGDGSHLLAGHVIEGSVRLNDIDRNAMLAAMALAVPLALFLAVILGRMIDRRISRIARTVAAVGNGALSQRVPSEASGDAFDRLAQGINAMLARIEALIGELRTVTDGLAHDLRSPVTRLTSIIERAALETRDPTALAALEHAAREADSLLGMLTMALQISRAEAGIGRELFAPCDISALLGDVVEVYGPLAEDRGFALSARSTAVGDFPLHRPLVSQALGNLVDNALNYATGGTRIVLSAEQRADGLVLIVDDNGIGVAPERRAEALARFGRLDPARHLPGSGLGLALVEAVARLHGGEVVLGDNAPGLRVTMRLARDG</sequence>
<gene>
    <name evidence="14" type="ORF">ACFO0A_01850</name>
</gene>
<dbReference type="GO" id="GO:0005524">
    <property type="term" value="F:ATP binding"/>
    <property type="evidence" value="ECO:0007669"/>
    <property type="project" value="UniProtKB-KW"/>
</dbReference>
<keyword evidence="5" id="KW-0808">Transferase</keyword>
<evidence type="ECO:0000313" key="15">
    <source>
        <dbReference type="Proteomes" id="UP001595828"/>
    </source>
</evidence>
<evidence type="ECO:0000259" key="13">
    <source>
        <dbReference type="PROSITE" id="PS50885"/>
    </source>
</evidence>
<dbReference type="RefSeq" id="WP_379537278.1">
    <property type="nucleotide sequence ID" value="NZ_JBHSDR010000003.1"/>
</dbReference>
<dbReference type="SUPFAM" id="SSF55874">
    <property type="entry name" value="ATPase domain of HSP90 chaperone/DNA topoisomerase II/histidine kinase"/>
    <property type="match status" value="1"/>
</dbReference>
<evidence type="ECO:0000256" key="6">
    <source>
        <dbReference type="ARBA" id="ARBA00022692"/>
    </source>
</evidence>
<name>A0ABV8RK91_9SPHN</name>
<evidence type="ECO:0000256" key="7">
    <source>
        <dbReference type="ARBA" id="ARBA00022777"/>
    </source>
</evidence>
<keyword evidence="14" id="KW-0547">Nucleotide-binding</keyword>
<keyword evidence="15" id="KW-1185">Reference proteome</keyword>
<accession>A0ABV8RK91</accession>
<dbReference type="Proteomes" id="UP001595828">
    <property type="component" value="Unassembled WGS sequence"/>
</dbReference>
<dbReference type="InterPro" id="IPR003660">
    <property type="entry name" value="HAMP_dom"/>
</dbReference>
<dbReference type="InterPro" id="IPR036890">
    <property type="entry name" value="HATPase_C_sf"/>
</dbReference>
<evidence type="ECO:0000256" key="1">
    <source>
        <dbReference type="ARBA" id="ARBA00000085"/>
    </source>
</evidence>
<dbReference type="Gene3D" id="3.30.565.10">
    <property type="entry name" value="Histidine kinase-like ATPase, C-terminal domain"/>
    <property type="match status" value="1"/>
</dbReference>
<reference evidence="15" key="1">
    <citation type="journal article" date="2019" name="Int. J. Syst. Evol. Microbiol.">
        <title>The Global Catalogue of Microorganisms (GCM) 10K type strain sequencing project: providing services to taxonomists for standard genome sequencing and annotation.</title>
        <authorList>
            <consortium name="The Broad Institute Genomics Platform"/>
            <consortium name="The Broad Institute Genome Sequencing Center for Infectious Disease"/>
            <person name="Wu L."/>
            <person name="Ma J."/>
        </authorList>
    </citation>
    <scope>NUCLEOTIDE SEQUENCE [LARGE SCALE GENOMIC DNA]</scope>
    <source>
        <strain evidence="15">CGMCC 1.12989</strain>
    </source>
</reference>
<evidence type="ECO:0000259" key="12">
    <source>
        <dbReference type="PROSITE" id="PS50109"/>
    </source>
</evidence>
<evidence type="ECO:0000256" key="10">
    <source>
        <dbReference type="ARBA" id="ARBA00023136"/>
    </source>
</evidence>
<dbReference type="CDD" id="cd06225">
    <property type="entry name" value="HAMP"/>
    <property type="match status" value="1"/>
</dbReference>
<dbReference type="PANTHER" id="PTHR45436:SF8">
    <property type="entry name" value="HISTIDINE KINASE"/>
    <property type="match status" value="1"/>
</dbReference>
<evidence type="ECO:0000256" key="2">
    <source>
        <dbReference type="ARBA" id="ARBA00004370"/>
    </source>
</evidence>
<dbReference type="SMART" id="SM00304">
    <property type="entry name" value="HAMP"/>
    <property type="match status" value="1"/>
</dbReference>
<dbReference type="Pfam" id="PF02518">
    <property type="entry name" value="HATPase_c"/>
    <property type="match status" value="1"/>
</dbReference>
<evidence type="ECO:0000256" key="9">
    <source>
        <dbReference type="ARBA" id="ARBA00023012"/>
    </source>
</evidence>
<dbReference type="PROSITE" id="PS50109">
    <property type="entry name" value="HIS_KIN"/>
    <property type="match status" value="1"/>
</dbReference>
<dbReference type="Gene3D" id="6.10.340.10">
    <property type="match status" value="1"/>
</dbReference>
<dbReference type="SUPFAM" id="SSF47384">
    <property type="entry name" value="Homodimeric domain of signal transducing histidine kinase"/>
    <property type="match status" value="1"/>
</dbReference>
<dbReference type="CDD" id="cd00082">
    <property type="entry name" value="HisKA"/>
    <property type="match status" value="1"/>
</dbReference>
<keyword evidence="6 11" id="KW-0812">Transmembrane</keyword>
<organism evidence="14 15">
    <name type="scientific">Novosphingobium tardum</name>
    <dbReference type="NCBI Taxonomy" id="1538021"/>
    <lineage>
        <taxon>Bacteria</taxon>
        <taxon>Pseudomonadati</taxon>
        <taxon>Pseudomonadota</taxon>
        <taxon>Alphaproteobacteria</taxon>
        <taxon>Sphingomonadales</taxon>
        <taxon>Sphingomonadaceae</taxon>
        <taxon>Novosphingobium</taxon>
    </lineage>
</organism>
<dbReference type="InterPro" id="IPR005467">
    <property type="entry name" value="His_kinase_dom"/>
</dbReference>
<dbReference type="EMBL" id="JBHSDR010000003">
    <property type="protein sequence ID" value="MFC4293796.1"/>
    <property type="molecule type" value="Genomic_DNA"/>
</dbReference>
<evidence type="ECO:0000256" key="11">
    <source>
        <dbReference type="SAM" id="Phobius"/>
    </source>
</evidence>
<dbReference type="InterPro" id="IPR003661">
    <property type="entry name" value="HisK_dim/P_dom"/>
</dbReference>
<dbReference type="InterPro" id="IPR004358">
    <property type="entry name" value="Sig_transdc_His_kin-like_C"/>
</dbReference>
<feature type="domain" description="HAMP" evidence="13">
    <location>
        <begin position="184"/>
        <end position="237"/>
    </location>
</feature>
<dbReference type="PRINTS" id="PR00344">
    <property type="entry name" value="BCTRLSENSOR"/>
</dbReference>
<evidence type="ECO:0000256" key="4">
    <source>
        <dbReference type="ARBA" id="ARBA00022553"/>
    </source>
</evidence>
<evidence type="ECO:0000256" key="8">
    <source>
        <dbReference type="ARBA" id="ARBA00022989"/>
    </source>
</evidence>
<dbReference type="SMART" id="SM00388">
    <property type="entry name" value="HisKA"/>
    <property type="match status" value="1"/>
</dbReference>
<keyword evidence="4" id="KW-0597">Phosphoprotein</keyword>
<keyword evidence="7" id="KW-0418">Kinase</keyword>
<comment type="catalytic activity">
    <reaction evidence="1">
        <text>ATP + protein L-histidine = ADP + protein N-phospho-L-histidine.</text>
        <dbReference type="EC" id="2.7.13.3"/>
    </reaction>
</comment>
<dbReference type="SUPFAM" id="SSF158472">
    <property type="entry name" value="HAMP domain-like"/>
    <property type="match status" value="1"/>
</dbReference>
<keyword evidence="8 11" id="KW-1133">Transmembrane helix</keyword>
<dbReference type="InterPro" id="IPR036097">
    <property type="entry name" value="HisK_dim/P_sf"/>
</dbReference>
<dbReference type="InterPro" id="IPR050428">
    <property type="entry name" value="TCS_sensor_his_kinase"/>
</dbReference>
<dbReference type="InterPro" id="IPR003594">
    <property type="entry name" value="HATPase_dom"/>
</dbReference>
<proteinExistence type="predicted"/>
<dbReference type="PROSITE" id="PS50885">
    <property type="entry name" value="HAMP"/>
    <property type="match status" value="1"/>
</dbReference>
<evidence type="ECO:0000256" key="3">
    <source>
        <dbReference type="ARBA" id="ARBA00012438"/>
    </source>
</evidence>
<dbReference type="CDD" id="cd00075">
    <property type="entry name" value="HATPase"/>
    <property type="match status" value="1"/>
</dbReference>
<keyword evidence="9" id="KW-0902">Two-component regulatory system</keyword>
<dbReference type="Pfam" id="PF00672">
    <property type="entry name" value="HAMP"/>
    <property type="match status" value="1"/>
</dbReference>
<comment type="caution">
    <text evidence="14">The sequence shown here is derived from an EMBL/GenBank/DDBJ whole genome shotgun (WGS) entry which is preliminary data.</text>
</comment>
<feature type="domain" description="Histidine kinase" evidence="12">
    <location>
        <begin position="245"/>
        <end position="457"/>
    </location>
</feature>
<protein>
    <recommendedName>
        <fullName evidence="3">histidine kinase</fullName>
        <ecNumber evidence="3">2.7.13.3</ecNumber>
    </recommendedName>
</protein>
<comment type="subcellular location">
    <subcellularLocation>
        <location evidence="2">Membrane</location>
    </subcellularLocation>
</comment>
<evidence type="ECO:0000313" key="14">
    <source>
        <dbReference type="EMBL" id="MFC4293796.1"/>
    </source>
</evidence>
<dbReference type="EC" id="2.7.13.3" evidence="3"/>
<evidence type="ECO:0000256" key="5">
    <source>
        <dbReference type="ARBA" id="ARBA00022679"/>
    </source>
</evidence>